<reference evidence="1" key="1">
    <citation type="submission" date="2024-07" db="EMBL/GenBank/DDBJ databases">
        <authorList>
            <person name="Yu S.T."/>
        </authorList>
    </citation>
    <scope>NUCLEOTIDE SEQUENCE</scope>
    <source>
        <strain evidence="1">R41</strain>
    </source>
</reference>
<gene>
    <name evidence="1" type="ORF">AB5J53_28035</name>
</gene>
<dbReference type="InterPro" id="IPR029278">
    <property type="entry name" value="Imm26"/>
</dbReference>
<organism evidence="1">
    <name type="scientific">Streptomyces sp. R41</name>
    <dbReference type="NCBI Taxonomy" id="3238632"/>
    <lineage>
        <taxon>Bacteria</taxon>
        <taxon>Bacillati</taxon>
        <taxon>Actinomycetota</taxon>
        <taxon>Actinomycetes</taxon>
        <taxon>Kitasatosporales</taxon>
        <taxon>Streptomycetaceae</taxon>
        <taxon>Streptomyces</taxon>
    </lineage>
</organism>
<evidence type="ECO:0000313" key="1">
    <source>
        <dbReference type="EMBL" id="XDQ55235.1"/>
    </source>
</evidence>
<proteinExistence type="predicted"/>
<dbReference type="Pfam" id="PF15428">
    <property type="entry name" value="Imm26"/>
    <property type="match status" value="1"/>
</dbReference>
<sequence>MPLQRMKGQRRQHEVGDVFALQLDDSSYRFGRIVKIGESGPQGRFPGGILAYIYDVSSSAPEPDLTSLMPDRLLLPPFFTMNWVWQKGYFRTVAHEELEASHLLKQHCFYDASTEGYVDENDNIIPERVEPCGWFALTNFEHFQHELDEALAGRPVHGAYARNSSEPPGAS</sequence>
<dbReference type="EMBL" id="CP163443">
    <property type="protein sequence ID" value="XDQ55235.1"/>
    <property type="molecule type" value="Genomic_DNA"/>
</dbReference>
<protein>
    <submittedName>
        <fullName evidence="1">Immunity 26/phosphotriesterase HocA family protein</fullName>
    </submittedName>
</protein>
<dbReference type="RefSeq" id="WP_369248418.1">
    <property type="nucleotide sequence ID" value="NZ_CP163443.1"/>
</dbReference>
<accession>A0AB39RNF7</accession>
<name>A0AB39RNF7_9ACTN</name>
<dbReference type="AlphaFoldDB" id="A0AB39RNF7"/>